<reference evidence="3" key="1">
    <citation type="journal article" date="2019" name="Int. J. Syst. Evol. Microbiol.">
        <title>The Global Catalogue of Microorganisms (GCM) 10K type strain sequencing project: providing services to taxonomists for standard genome sequencing and annotation.</title>
        <authorList>
            <consortium name="The Broad Institute Genomics Platform"/>
            <consortium name="The Broad Institute Genome Sequencing Center for Infectious Disease"/>
            <person name="Wu L."/>
            <person name="Ma J."/>
        </authorList>
    </citation>
    <scope>NUCLEOTIDE SEQUENCE [LARGE SCALE GENOMIC DNA]</scope>
    <source>
        <strain evidence="3">KCTC 52239</strain>
    </source>
</reference>
<dbReference type="Gene3D" id="3.40.50.2000">
    <property type="entry name" value="Glycogen Phosphorylase B"/>
    <property type="match status" value="2"/>
</dbReference>
<dbReference type="InterPro" id="IPR050194">
    <property type="entry name" value="Glycosyltransferase_grp1"/>
</dbReference>
<feature type="domain" description="Glycosyltransferase subfamily 4-like N-terminal" evidence="1">
    <location>
        <begin position="11"/>
        <end position="170"/>
    </location>
</feature>
<name>A0ABV7IFA6_9RHOB</name>
<organism evidence="2 3">
    <name type="scientific">Paracoccus fontiphilus</name>
    <dbReference type="NCBI Taxonomy" id="1815556"/>
    <lineage>
        <taxon>Bacteria</taxon>
        <taxon>Pseudomonadati</taxon>
        <taxon>Pseudomonadota</taxon>
        <taxon>Alphaproteobacteria</taxon>
        <taxon>Rhodobacterales</taxon>
        <taxon>Paracoccaceae</taxon>
        <taxon>Paracoccus</taxon>
    </lineage>
</organism>
<dbReference type="EMBL" id="JBHRTE010000037">
    <property type="protein sequence ID" value="MFC3168004.1"/>
    <property type="molecule type" value="Genomic_DNA"/>
</dbReference>
<dbReference type="PANTHER" id="PTHR45947">
    <property type="entry name" value="SULFOQUINOVOSYL TRANSFERASE SQD2"/>
    <property type="match status" value="1"/>
</dbReference>
<dbReference type="CDD" id="cd03801">
    <property type="entry name" value="GT4_PimA-like"/>
    <property type="match status" value="1"/>
</dbReference>
<dbReference type="PANTHER" id="PTHR45947:SF3">
    <property type="entry name" value="SULFOQUINOVOSYL TRANSFERASE SQD2"/>
    <property type="match status" value="1"/>
</dbReference>
<dbReference type="SUPFAM" id="SSF53756">
    <property type="entry name" value="UDP-Glycosyltransferase/glycogen phosphorylase"/>
    <property type="match status" value="1"/>
</dbReference>
<dbReference type="Proteomes" id="UP001595557">
    <property type="component" value="Unassembled WGS sequence"/>
</dbReference>
<accession>A0ABV7IFA6</accession>
<gene>
    <name evidence="2" type="ORF">ACFOD7_08085</name>
</gene>
<dbReference type="InterPro" id="IPR028098">
    <property type="entry name" value="Glyco_trans_4-like_N"/>
</dbReference>
<keyword evidence="2" id="KW-0328">Glycosyltransferase</keyword>
<evidence type="ECO:0000259" key="1">
    <source>
        <dbReference type="Pfam" id="PF13439"/>
    </source>
</evidence>
<proteinExistence type="predicted"/>
<comment type="caution">
    <text evidence="2">The sequence shown here is derived from an EMBL/GenBank/DDBJ whole genome shotgun (WGS) entry which is preliminary data.</text>
</comment>
<evidence type="ECO:0000313" key="2">
    <source>
        <dbReference type="EMBL" id="MFC3168004.1"/>
    </source>
</evidence>
<dbReference type="Pfam" id="PF13439">
    <property type="entry name" value="Glyco_transf_4"/>
    <property type="match status" value="1"/>
</dbReference>
<dbReference type="GO" id="GO:0016757">
    <property type="term" value="F:glycosyltransferase activity"/>
    <property type="evidence" value="ECO:0007669"/>
    <property type="project" value="UniProtKB-KW"/>
</dbReference>
<protein>
    <submittedName>
        <fullName evidence="2">Glycosyltransferase family 4 protein</fullName>
        <ecNumber evidence="2">2.4.-.-</ecNumber>
    </submittedName>
</protein>
<evidence type="ECO:0000313" key="3">
    <source>
        <dbReference type="Proteomes" id="UP001595557"/>
    </source>
</evidence>
<keyword evidence="2" id="KW-0808">Transferase</keyword>
<dbReference type="EC" id="2.4.-.-" evidence="2"/>
<dbReference type="RefSeq" id="WP_207469273.1">
    <property type="nucleotide sequence ID" value="NZ_JAFNAW010000027.1"/>
</dbReference>
<keyword evidence="3" id="KW-1185">Reference proteome</keyword>
<sequence length="357" mass="36915">MMRVLMTTDAVGGVWQYSLELAAASEARMVLAVLGPAPDPEQRAAAEAAGVTLVDTGLPLDWLSHGPQPVLAAADAMARLARDMAADLVHLNAPALAVARFDQPVVAVNHGCLGTWWEAARGAALDPALAWLPDLVGQGLRAADRVVAPTRAYAEATGRRYGLPLVPVAVHNGRTPMPLPKARPFHGALTVGRLWDEAKDTATLDAAAALLDAPLVAIGATRAPHGAAVTPAHLQATGPLPAEIIGHWLARRPVFVSAARFEPFGLAVLEAAQAGCPLVLSDIPTFRELWDGAATFVAPGDAGGFAEAVGSLLADPACRAAQGQAARLRAALYTPAATAAAMAEIYRDALSIRTQAA</sequence>
<dbReference type="Pfam" id="PF13692">
    <property type="entry name" value="Glyco_trans_1_4"/>
    <property type="match status" value="1"/>
</dbReference>